<gene>
    <name evidence="2" type="primary">cylM</name>
    <name evidence="2" type="ORF">KSB_03310</name>
</gene>
<evidence type="ECO:0000313" key="3">
    <source>
        <dbReference type="Proteomes" id="UP000654345"/>
    </source>
</evidence>
<dbReference type="SUPFAM" id="SSF158745">
    <property type="entry name" value="LanC-like"/>
    <property type="match status" value="1"/>
</dbReference>
<accession>A0ABQ3UGL9</accession>
<dbReference type="SMART" id="SM01260">
    <property type="entry name" value="LANC_like"/>
    <property type="match status" value="1"/>
</dbReference>
<dbReference type="Pfam" id="PF05147">
    <property type="entry name" value="LANC_like"/>
    <property type="match status" value="1"/>
</dbReference>
<organism evidence="2 3">
    <name type="scientific">Ktedonobacter robiniae</name>
    <dbReference type="NCBI Taxonomy" id="2778365"/>
    <lineage>
        <taxon>Bacteria</taxon>
        <taxon>Bacillati</taxon>
        <taxon>Chloroflexota</taxon>
        <taxon>Ktedonobacteria</taxon>
        <taxon>Ktedonobacterales</taxon>
        <taxon>Ktedonobacteraceae</taxon>
        <taxon>Ktedonobacter</taxon>
    </lineage>
</organism>
<dbReference type="PRINTS" id="PR01950">
    <property type="entry name" value="LANCSUPER"/>
</dbReference>
<dbReference type="Proteomes" id="UP000654345">
    <property type="component" value="Unassembled WGS sequence"/>
</dbReference>
<feature type="domain" description="Lantibiotic biosynthesis protein dehydration" evidence="1">
    <location>
        <begin position="236"/>
        <end position="610"/>
    </location>
</feature>
<sequence length="1098" mass="122948">METTPVQTDQATSPLWQAPGWYNAVLLNERSMSCLRAEPSSVPDRSKLEQAQKKFQRWRDQAPFNTGTFFTQRLEMDGLTEEDLLTLLGEPLESLQARRSQPYPPEWLVELSSALLDPTPGEDIARLFAEAMPESEAVAFLLPFTSLMRPGIARLRAGIEKLAHGSLPFDQQRIMELLLPNFVQQIMPKISKTLVLELNIARLRGQLQGETPQERFHSYIQSLCQREHLIAFLQEYCVLARQFLVAIDRWVLCSLELVSRLYADWDELRALFSPHSEPGPLVEIGGSAGDTHRGGRSVMLLKFRSGLQLVYKPKSLAIDVHFQQLLQWLNEQGEGPAFRTLKLLDRQTYGWSEFVTTPECSSEEEVKRFFVRQGRYLALLYALDASDFHGENVLAAGEHPVLVDLEALFHPRWILNEDGMAKRPAFHILDHSVRRIALLPERFWSTEAFEGVDLSGLGSGEGLSPHPVARWEDVASDEMKLVREHIEMRGGNNLPRLNGRSMQAVDYLEYIVSGFRAMYHFLVRHQERIAREYLSLFAQDEIRFVARATRIYGILLTESFHPNMLRDALKRERFFDGLWTEVEQQPLLARLIAAERADLWQGDIPMFTTRPASCDLFTSRGERIPDFFATSSLDMVRQRLAALDEEDLERQIWLIRASFASVPLTALSISGGQPTTGQACPFPERERLLRAAQVLGDRLCASAIVKDDMADWIGLSFVMDRDWGVALAGADLYNGLPGIILFLSYLGALTENTRYTELASRALKTFSYELARLTAYPDRYCVGGFNGWGSGIYLFTQLAILWRDSTLLQEAERLVQLFPDVLKKDERYDLVDGSAGGIASLLSLYAMAPTAETLAMAERCGDHLLAQAQHSAQGAGWKTLRQEVPLAGFARGTAGIVWSLLRLSEVSGQQRFRQAALAALAYERSLYVPEVCNWRDLRKQPGSSAQAQRYGMSWAHGAPGIALGRLASLRYLDDNTLRQEITAALVTTSEEGFGYSHEQIGSNHSLAHGDAGNLEALLQAGRMLRGPLVEEYSARLNVVATNLLRSIEAGTICLGTPRNIEAPGLMIGLAGIGYALLRLADPGWVPSVLLLEPPATTI</sequence>
<dbReference type="RefSeq" id="WP_201368820.1">
    <property type="nucleotide sequence ID" value="NZ_BNJG01000001.1"/>
</dbReference>
<reference evidence="2 3" key="1">
    <citation type="journal article" date="2021" name="Int. J. Syst. Evol. Microbiol.">
        <title>Reticulibacter mediterranei gen. nov., sp. nov., within the new family Reticulibacteraceae fam. nov., and Ktedonospora formicarum gen. nov., sp. nov., Ktedonobacter robiniae sp. nov., Dictyobacter formicarum sp. nov. and Dictyobacter arantiisoli sp. nov., belonging to the class Ktedonobacteria.</title>
        <authorList>
            <person name="Yabe S."/>
            <person name="Zheng Y."/>
            <person name="Wang C.M."/>
            <person name="Sakai Y."/>
            <person name="Abe K."/>
            <person name="Yokota A."/>
            <person name="Donadio S."/>
            <person name="Cavaletti L."/>
            <person name="Monciardini P."/>
        </authorList>
    </citation>
    <scope>NUCLEOTIDE SEQUENCE [LARGE SCALE GENOMIC DNA]</scope>
    <source>
        <strain evidence="2 3">SOSP1-30</strain>
    </source>
</reference>
<dbReference type="InterPro" id="IPR025410">
    <property type="entry name" value="Lant_dehyd"/>
</dbReference>
<dbReference type="EMBL" id="BNJG01000001">
    <property type="protein sequence ID" value="GHO51856.1"/>
    <property type="molecule type" value="Genomic_DNA"/>
</dbReference>
<dbReference type="Gene3D" id="1.50.10.10">
    <property type="match status" value="1"/>
</dbReference>
<name>A0ABQ3UGL9_9CHLR</name>
<dbReference type="NCBIfam" id="TIGR03897">
    <property type="entry name" value="lanti_2_LanM"/>
    <property type="match status" value="1"/>
</dbReference>
<evidence type="ECO:0000259" key="1">
    <source>
        <dbReference type="Pfam" id="PF13575"/>
    </source>
</evidence>
<dbReference type="InterPro" id="IPR012341">
    <property type="entry name" value="6hp_glycosidase-like_sf"/>
</dbReference>
<protein>
    <submittedName>
        <fullName evidence="2">Type 2 lantibiotic biosynthesis protein</fullName>
    </submittedName>
</protein>
<comment type="caution">
    <text evidence="2">The sequence shown here is derived from an EMBL/GenBank/DDBJ whole genome shotgun (WGS) entry which is preliminary data.</text>
</comment>
<dbReference type="InterPro" id="IPR017146">
    <property type="entry name" value="Lanti_2_LanM"/>
</dbReference>
<dbReference type="CDD" id="cd04792">
    <property type="entry name" value="LanM-like"/>
    <property type="match status" value="1"/>
</dbReference>
<dbReference type="InterPro" id="IPR007822">
    <property type="entry name" value="LANC-like"/>
</dbReference>
<evidence type="ECO:0000313" key="2">
    <source>
        <dbReference type="EMBL" id="GHO51856.1"/>
    </source>
</evidence>
<dbReference type="Pfam" id="PF13575">
    <property type="entry name" value="DUF4135"/>
    <property type="match status" value="1"/>
</dbReference>
<keyword evidence="3" id="KW-1185">Reference proteome</keyword>
<dbReference type="PIRSF" id="PIRSF037228">
    <property type="entry name" value="Lant_mod_RumM"/>
    <property type="match status" value="1"/>
</dbReference>
<proteinExistence type="predicted"/>